<evidence type="ECO:0000313" key="1">
    <source>
        <dbReference type="EMBL" id="MDT0595239.1"/>
    </source>
</evidence>
<dbReference type="InterPro" id="IPR058180">
    <property type="entry name" value="BPSS1187-like"/>
</dbReference>
<dbReference type="EMBL" id="JAVRHX010000002">
    <property type="protein sequence ID" value="MDT0595239.1"/>
    <property type="molecule type" value="Genomic_DNA"/>
</dbReference>
<name>A0ABU2ZSE9_9ALTE</name>
<comment type="caution">
    <text evidence="1">The sequence shown here is derived from an EMBL/GenBank/DDBJ whole genome shotgun (WGS) entry which is preliminary data.</text>
</comment>
<dbReference type="InterPro" id="IPR029058">
    <property type="entry name" value="AB_hydrolase_fold"/>
</dbReference>
<reference evidence="1 2" key="1">
    <citation type="submission" date="2023-09" db="EMBL/GenBank/DDBJ databases">
        <authorList>
            <person name="Rey-Velasco X."/>
        </authorList>
    </citation>
    <scope>NUCLEOTIDE SEQUENCE [LARGE SCALE GENOMIC DNA]</scope>
    <source>
        <strain evidence="1 2">P117</strain>
    </source>
</reference>
<gene>
    <name evidence="1" type="ORF">RM552_10320</name>
</gene>
<organism evidence="1 2">
    <name type="scientific">Glaciecola petra</name>
    <dbReference type="NCBI Taxonomy" id="3075602"/>
    <lineage>
        <taxon>Bacteria</taxon>
        <taxon>Pseudomonadati</taxon>
        <taxon>Pseudomonadota</taxon>
        <taxon>Gammaproteobacteria</taxon>
        <taxon>Alteromonadales</taxon>
        <taxon>Alteromonadaceae</taxon>
        <taxon>Glaciecola</taxon>
    </lineage>
</organism>
<evidence type="ECO:0000313" key="2">
    <source>
        <dbReference type="Proteomes" id="UP001253545"/>
    </source>
</evidence>
<dbReference type="NCBIfam" id="NF047580">
    <property type="entry name" value="BPSS1187_fam"/>
    <property type="match status" value="1"/>
</dbReference>
<protein>
    <recommendedName>
        <fullName evidence="3">Phospholipase/carboxylesterase/thioesterase domain-containing protein</fullName>
    </recommendedName>
</protein>
<keyword evidence="2" id="KW-1185">Reference proteome</keyword>
<dbReference type="Proteomes" id="UP001253545">
    <property type="component" value="Unassembled WGS sequence"/>
</dbReference>
<evidence type="ECO:0008006" key="3">
    <source>
        <dbReference type="Google" id="ProtNLM"/>
    </source>
</evidence>
<dbReference type="Gene3D" id="3.40.50.1820">
    <property type="entry name" value="alpha/beta hydrolase"/>
    <property type="match status" value="1"/>
</dbReference>
<proteinExistence type="predicted"/>
<accession>A0ABU2ZSE9</accession>
<sequence>MLKPEKRINLFNVVCILFCIIIGFSHAKTSAETIEVQPSTILANNIHQIMIKPSATDASITKADVPHLVWYQAESPAEKFRTQRVFGTQLLPLIPDQPQDAIINRFEKLLSYLIQFDKKGHWDKFLVNGRINWKKIIVAGQSQGGGMAAFIAKKIVVNKIITFSGGWDFSARPAIANWYHNESVTPAKDWFGVYHSQEPMADIINNTYNAMAIPEEHIYRLKEKVRDGKKAHGEGIRNTVYKNLWVSFLSD</sequence>
<dbReference type="SUPFAM" id="SSF53474">
    <property type="entry name" value="alpha/beta-Hydrolases"/>
    <property type="match status" value="1"/>
</dbReference>
<dbReference type="RefSeq" id="WP_311368750.1">
    <property type="nucleotide sequence ID" value="NZ_JAVRHX010000002.1"/>
</dbReference>